<dbReference type="OrthoDB" id="7933758at2"/>
<reference evidence="1 2" key="1">
    <citation type="submission" date="2017-03" db="EMBL/GenBank/DDBJ databases">
        <authorList>
            <person name="Afonso C.L."/>
            <person name="Miller P.J."/>
            <person name="Scott M.A."/>
            <person name="Spackman E."/>
            <person name="Goraichik I."/>
            <person name="Dimitrov K.M."/>
            <person name="Suarez D.L."/>
            <person name="Swayne D.E."/>
        </authorList>
    </citation>
    <scope>NUCLEOTIDE SEQUENCE [LARGE SCALE GENOMIC DNA]</scope>
    <source>
        <strain evidence="1 2">CECT 8625</strain>
    </source>
</reference>
<name>A0A1X6Y369_9RHOB</name>
<dbReference type="RefSeq" id="WP_085789823.1">
    <property type="nucleotide sequence ID" value="NZ_FWFK01000001.1"/>
</dbReference>
<dbReference type="EMBL" id="FWFK01000001">
    <property type="protein sequence ID" value="SLN09558.1"/>
    <property type="molecule type" value="Genomic_DNA"/>
</dbReference>
<evidence type="ECO:0000313" key="2">
    <source>
        <dbReference type="Proteomes" id="UP000193570"/>
    </source>
</evidence>
<gene>
    <name evidence="1" type="ORF">ROJ8625_00019</name>
</gene>
<protein>
    <submittedName>
        <fullName evidence="1">Uncharacterized protein</fullName>
    </submittedName>
</protein>
<proteinExistence type="predicted"/>
<sequence>MDAMQISHYAGALYRAHGPKAEAEASQRAQACEVAGRMDEAEDWRQIRAAICRRRPARET</sequence>
<organism evidence="1 2">
    <name type="scientific">Roseivivax jejudonensis</name>
    <dbReference type="NCBI Taxonomy" id="1529041"/>
    <lineage>
        <taxon>Bacteria</taxon>
        <taxon>Pseudomonadati</taxon>
        <taxon>Pseudomonadota</taxon>
        <taxon>Alphaproteobacteria</taxon>
        <taxon>Rhodobacterales</taxon>
        <taxon>Roseobacteraceae</taxon>
        <taxon>Roseivivax</taxon>
    </lineage>
</organism>
<dbReference type="Proteomes" id="UP000193570">
    <property type="component" value="Unassembled WGS sequence"/>
</dbReference>
<accession>A0A1X6Y369</accession>
<dbReference type="AlphaFoldDB" id="A0A1X6Y369"/>
<keyword evidence="2" id="KW-1185">Reference proteome</keyword>
<evidence type="ECO:0000313" key="1">
    <source>
        <dbReference type="EMBL" id="SLN09558.1"/>
    </source>
</evidence>